<reference evidence="2" key="1">
    <citation type="journal article" date="2014" name="Int. J. Syst. Evol. Microbiol.">
        <title>Complete genome sequence of Corynebacterium casei LMG S-19264T (=DSM 44701T), isolated from a smear-ripened cheese.</title>
        <authorList>
            <consortium name="US DOE Joint Genome Institute (JGI-PGF)"/>
            <person name="Walter F."/>
            <person name="Albersmeier A."/>
            <person name="Kalinowski J."/>
            <person name="Ruckert C."/>
        </authorList>
    </citation>
    <scope>NUCLEOTIDE SEQUENCE</scope>
    <source>
        <strain evidence="2">KCTC 32255</strain>
    </source>
</reference>
<organism evidence="2 3">
    <name type="scientific">Novosphingobium colocasiae</name>
    <dbReference type="NCBI Taxonomy" id="1256513"/>
    <lineage>
        <taxon>Bacteria</taxon>
        <taxon>Pseudomonadati</taxon>
        <taxon>Pseudomonadota</taxon>
        <taxon>Alphaproteobacteria</taxon>
        <taxon>Sphingomonadales</taxon>
        <taxon>Sphingomonadaceae</taxon>
        <taxon>Novosphingobium</taxon>
    </lineage>
</organism>
<keyword evidence="1" id="KW-1133">Transmembrane helix</keyword>
<reference evidence="2" key="2">
    <citation type="submission" date="2020-09" db="EMBL/GenBank/DDBJ databases">
        <authorList>
            <person name="Sun Q."/>
            <person name="Kim S."/>
        </authorList>
    </citation>
    <scope>NUCLEOTIDE SEQUENCE</scope>
    <source>
        <strain evidence="2">KCTC 32255</strain>
    </source>
</reference>
<gene>
    <name evidence="2" type="ORF">GCM10011614_07450</name>
</gene>
<accession>A0A918UE19</accession>
<keyword evidence="1" id="KW-0812">Transmembrane</keyword>
<evidence type="ECO:0000313" key="3">
    <source>
        <dbReference type="Proteomes" id="UP000648075"/>
    </source>
</evidence>
<evidence type="ECO:0000256" key="1">
    <source>
        <dbReference type="SAM" id="Phobius"/>
    </source>
</evidence>
<keyword evidence="1" id="KW-0472">Membrane</keyword>
<keyword evidence="3" id="KW-1185">Reference proteome</keyword>
<comment type="caution">
    <text evidence="2">The sequence shown here is derived from an EMBL/GenBank/DDBJ whole genome shotgun (WGS) entry which is preliminary data.</text>
</comment>
<dbReference type="AlphaFoldDB" id="A0A918UE19"/>
<dbReference type="Proteomes" id="UP000648075">
    <property type="component" value="Unassembled WGS sequence"/>
</dbReference>
<feature type="transmembrane region" description="Helical" evidence="1">
    <location>
        <begin position="6"/>
        <end position="27"/>
    </location>
</feature>
<dbReference type="EMBL" id="BMZA01000002">
    <property type="protein sequence ID" value="GGY95260.1"/>
    <property type="molecule type" value="Genomic_DNA"/>
</dbReference>
<name>A0A918UE19_9SPHN</name>
<sequence>MTLPNLLFTALFMAALTTAIMILWRCWTALIPAYRALRAELDGVPETLPVRTRLTLPPIRKRSFGPFPAIATQRSLATKPMRAAVRQNQVVHFA</sequence>
<proteinExistence type="predicted"/>
<evidence type="ECO:0000313" key="2">
    <source>
        <dbReference type="EMBL" id="GGY95260.1"/>
    </source>
</evidence>
<protein>
    <submittedName>
        <fullName evidence="2">Uncharacterized protein</fullName>
    </submittedName>
</protein>